<evidence type="ECO:0000256" key="2">
    <source>
        <dbReference type="ARBA" id="ARBA00023002"/>
    </source>
</evidence>
<gene>
    <name evidence="3" type="ORF">C7B45_05210</name>
</gene>
<dbReference type="PANTHER" id="PTHR42760:SF133">
    <property type="entry name" value="3-OXOACYL-[ACYL-CARRIER-PROTEIN] REDUCTASE"/>
    <property type="match status" value="1"/>
</dbReference>
<dbReference type="InterPro" id="IPR002347">
    <property type="entry name" value="SDR_fam"/>
</dbReference>
<comment type="caution">
    <text evidence="3">The sequence shown here is derived from an EMBL/GenBank/DDBJ whole genome shotgun (WGS) entry which is preliminary data.</text>
</comment>
<dbReference type="InterPro" id="IPR020904">
    <property type="entry name" value="Sc_DH/Rdtase_CS"/>
</dbReference>
<dbReference type="Pfam" id="PF13561">
    <property type="entry name" value="adh_short_C2"/>
    <property type="match status" value="1"/>
</dbReference>
<keyword evidence="2" id="KW-0560">Oxidoreductase</keyword>
<dbReference type="InterPro" id="IPR036291">
    <property type="entry name" value="NAD(P)-bd_dom_sf"/>
</dbReference>
<dbReference type="PANTHER" id="PTHR42760">
    <property type="entry name" value="SHORT-CHAIN DEHYDROGENASES/REDUCTASES FAMILY MEMBER"/>
    <property type="match status" value="1"/>
</dbReference>
<organism evidence="3 4">
    <name type="scientific">Sulfobacillus acidophilus</name>
    <dbReference type="NCBI Taxonomy" id="53633"/>
    <lineage>
        <taxon>Bacteria</taxon>
        <taxon>Bacillati</taxon>
        <taxon>Bacillota</taxon>
        <taxon>Clostridia</taxon>
        <taxon>Eubacteriales</taxon>
        <taxon>Clostridiales Family XVII. Incertae Sedis</taxon>
        <taxon>Sulfobacillus</taxon>
    </lineage>
</organism>
<dbReference type="FunFam" id="3.40.50.720:FF:000084">
    <property type="entry name" value="Short-chain dehydrogenase reductase"/>
    <property type="match status" value="1"/>
</dbReference>
<dbReference type="Gene3D" id="3.40.50.720">
    <property type="entry name" value="NAD(P)-binding Rossmann-like Domain"/>
    <property type="match status" value="1"/>
</dbReference>
<dbReference type="PRINTS" id="PR00080">
    <property type="entry name" value="SDRFAMILY"/>
</dbReference>
<evidence type="ECO:0000313" key="4">
    <source>
        <dbReference type="Proteomes" id="UP000241848"/>
    </source>
</evidence>
<proteinExistence type="inferred from homology"/>
<dbReference type="GO" id="GO:0016616">
    <property type="term" value="F:oxidoreductase activity, acting on the CH-OH group of donors, NAD or NADP as acceptor"/>
    <property type="evidence" value="ECO:0007669"/>
    <property type="project" value="TreeGrafter"/>
</dbReference>
<accession>A0A2T2WKV0</accession>
<name>A0A2T2WKV0_9FIRM</name>
<evidence type="ECO:0000256" key="1">
    <source>
        <dbReference type="ARBA" id="ARBA00006484"/>
    </source>
</evidence>
<comment type="similarity">
    <text evidence="1">Belongs to the short-chain dehydrogenases/reductases (SDR) family.</text>
</comment>
<dbReference type="PROSITE" id="PS00061">
    <property type="entry name" value="ADH_SHORT"/>
    <property type="match status" value="1"/>
</dbReference>
<dbReference type="EMBL" id="PXYV01000011">
    <property type="protein sequence ID" value="PSR22868.1"/>
    <property type="molecule type" value="Genomic_DNA"/>
</dbReference>
<dbReference type="SUPFAM" id="SSF51735">
    <property type="entry name" value="NAD(P)-binding Rossmann-fold domains"/>
    <property type="match status" value="1"/>
</dbReference>
<dbReference type="PRINTS" id="PR00081">
    <property type="entry name" value="GDHRDH"/>
</dbReference>
<reference evidence="3 4" key="1">
    <citation type="journal article" date="2014" name="BMC Genomics">
        <title>Comparison of environmental and isolate Sulfobacillus genomes reveals diverse carbon, sulfur, nitrogen, and hydrogen metabolisms.</title>
        <authorList>
            <person name="Justice N.B."/>
            <person name="Norman A."/>
            <person name="Brown C.T."/>
            <person name="Singh A."/>
            <person name="Thomas B.C."/>
            <person name="Banfield J.F."/>
        </authorList>
    </citation>
    <scope>NUCLEOTIDE SEQUENCE [LARGE SCALE GENOMIC DNA]</scope>
    <source>
        <strain evidence="3">AMDSBA3</strain>
    </source>
</reference>
<dbReference type="Proteomes" id="UP000241848">
    <property type="component" value="Unassembled WGS sequence"/>
</dbReference>
<evidence type="ECO:0000313" key="3">
    <source>
        <dbReference type="EMBL" id="PSR22868.1"/>
    </source>
</evidence>
<dbReference type="GO" id="GO:0008206">
    <property type="term" value="P:bile acid metabolic process"/>
    <property type="evidence" value="ECO:0007669"/>
    <property type="project" value="UniProtKB-ARBA"/>
</dbReference>
<dbReference type="AlphaFoldDB" id="A0A2T2WKV0"/>
<protein>
    <submittedName>
        <fullName evidence="3">NAD(P)-dependent oxidoreductase</fullName>
    </submittedName>
</protein>
<sequence length="249" mass="26737">MSLDGKLMLITGGARGIGRAIAEAGIGAGARVAVWALHQDSIDEVRGQLPDIIWGEAVDVGRADEVGSAFARLHARVGSPDILVNNAGYTLTSPFLEEDEQYWRRVVDTNFWGVVYTIRAVLPQMCQRRSGSIINVVSDAGRVGMSGEAVYAGAKGGVVAFSKSIAQEMARHQIRVNCVAPGPTRTRILDENREEETGEKLIEKMIRRIPLRRIAEPAEVAAMVMFLAGDGASYITGQVISVSGGLTMV</sequence>